<sequence>MAQSDAAIPGNELIFRDRRNSFFAQPLMVNTGGRNLRQCNLFMHWPDYGRLFGSVLSNRL</sequence>
<dbReference type="AlphaFoldDB" id="A0A1H2AKX5"/>
<name>A0A1H2AKX5_9ACTN</name>
<evidence type="ECO:0000313" key="1">
    <source>
        <dbReference type="EMBL" id="SDT46529.1"/>
    </source>
</evidence>
<gene>
    <name evidence="1" type="ORF">SAMN04489716_3926</name>
</gene>
<dbReference type="EMBL" id="LT629758">
    <property type="protein sequence ID" value="SDT46529.1"/>
    <property type="molecule type" value="Genomic_DNA"/>
</dbReference>
<accession>A0A1H2AKX5</accession>
<reference evidence="1 2" key="1">
    <citation type="submission" date="2016-10" db="EMBL/GenBank/DDBJ databases">
        <authorList>
            <person name="de Groot N.N."/>
        </authorList>
    </citation>
    <scope>NUCLEOTIDE SEQUENCE [LARGE SCALE GENOMIC DNA]</scope>
    <source>
        <strain evidence="1 2">DSM 43941</strain>
    </source>
</reference>
<proteinExistence type="predicted"/>
<keyword evidence="2" id="KW-1185">Reference proteome</keyword>
<dbReference type="STRING" id="113562.SAMN04489716_3926"/>
<evidence type="ECO:0000313" key="2">
    <source>
        <dbReference type="Proteomes" id="UP000198688"/>
    </source>
</evidence>
<organism evidence="1 2">
    <name type="scientific">Actinoplanes derwentensis</name>
    <dbReference type="NCBI Taxonomy" id="113562"/>
    <lineage>
        <taxon>Bacteria</taxon>
        <taxon>Bacillati</taxon>
        <taxon>Actinomycetota</taxon>
        <taxon>Actinomycetes</taxon>
        <taxon>Micromonosporales</taxon>
        <taxon>Micromonosporaceae</taxon>
        <taxon>Actinoplanes</taxon>
    </lineage>
</organism>
<protein>
    <submittedName>
        <fullName evidence="1">Uncharacterized protein</fullName>
    </submittedName>
</protein>
<dbReference type="Proteomes" id="UP000198688">
    <property type="component" value="Chromosome I"/>
</dbReference>